<dbReference type="SUPFAM" id="SSF53756">
    <property type="entry name" value="UDP-Glycosyltransferase/glycogen phosphorylase"/>
    <property type="match status" value="1"/>
</dbReference>
<evidence type="ECO:0000256" key="2">
    <source>
        <dbReference type="ARBA" id="ARBA00022679"/>
    </source>
</evidence>
<dbReference type="CDD" id="cd03784">
    <property type="entry name" value="GT1_Gtf-like"/>
    <property type="match status" value="1"/>
</dbReference>
<evidence type="ECO:0000313" key="3">
    <source>
        <dbReference type="EMBL" id="KAF0890720.1"/>
    </source>
</evidence>
<keyword evidence="2" id="KW-0808">Transferase</keyword>
<dbReference type="InterPro" id="IPR002213">
    <property type="entry name" value="UDP_glucos_trans"/>
</dbReference>
<accession>A0A6G1BRX4</accession>
<comment type="similarity">
    <text evidence="1">Belongs to the UDP-glycosyltransferase family.</text>
</comment>
<dbReference type="PANTHER" id="PTHR48047">
    <property type="entry name" value="GLYCOSYLTRANSFERASE"/>
    <property type="match status" value="1"/>
</dbReference>
<organism evidence="3 4">
    <name type="scientific">Oryza meyeriana var. granulata</name>
    <dbReference type="NCBI Taxonomy" id="110450"/>
    <lineage>
        <taxon>Eukaryota</taxon>
        <taxon>Viridiplantae</taxon>
        <taxon>Streptophyta</taxon>
        <taxon>Embryophyta</taxon>
        <taxon>Tracheophyta</taxon>
        <taxon>Spermatophyta</taxon>
        <taxon>Magnoliopsida</taxon>
        <taxon>Liliopsida</taxon>
        <taxon>Poales</taxon>
        <taxon>Poaceae</taxon>
        <taxon>BOP clade</taxon>
        <taxon>Oryzoideae</taxon>
        <taxon>Oryzeae</taxon>
        <taxon>Oryzinae</taxon>
        <taxon>Oryza</taxon>
        <taxon>Oryza meyeriana</taxon>
    </lineage>
</organism>
<name>A0A6G1BRX4_9ORYZ</name>
<evidence type="ECO:0000313" key="4">
    <source>
        <dbReference type="Proteomes" id="UP000479710"/>
    </source>
</evidence>
<proteinExistence type="inferred from homology"/>
<dbReference type="Proteomes" id="UP000479710">
    <property type="component" value="Unassembled WGS sequence"/>
</dbReference>
<comment type="caution">
    <text evidence="3">The sequence shown here is derived from an EMBL/GenBank/DDBJ whole genome shotgun (WGS) entry which is preliminary data.</text>
</comment>
<reference evidence="3 4" key="1">
    <citation type="submission" date="2019-11" db="EMBL/GenBank/DDBJ databases">
        <title>Whole genome sequence of Oryza granulata.</title>
        <authorList>
            <person name="Li W."/>
        </authorList>
    </citation>
    <scope>NUCLEOTIDE SEQUENCE [LARGE SCALE GENOMIC DNA]</scope>
    <source>
        <strain evidence="4">cv. Menghai</strain>
        <tissue evidence="3">Leaf</tissue>
    </source>
</reference>
<dbReference type="OrthoDB" id="5835829at2759"/>
<evidence type="ECO:0000256" key="1">
    <source>
        <dbReference type="ARBA" id="ARBA00009995"/>
    </source>
</evidence>
<dbReference type="Pfam" id="PF00201">
    <property type="entry name" value="UDPGT"/>
    <property type="match status" value="1"/>
</dbReference>
<dbReference type="GO" id="GO:0035251">
    <property type="term" value="F:UDP-glucosyltransferase activity"/>
    <property type="evidence" value="ECO:0007669"/>
    <property type="project" value="TreeGrafter"/>
</dbReference>
<keyword evidence="4" id="KW-1185">Reference proteome</keyword>
<dbReference type="Gene3D" id="3.40.50.2000">
    <property type="entry name" value="Glycogen Phosphorylase B"/>
    <property type="match status" value="2"/>
</dbReference>
<evidence type="ECO:0008006" key="5">
    <source>
        <dbReference type="Google" id="ProtNLM"/>
    </source>
</evidence>
<dbReference type="AlphaFoldDB" id="A0A6G1BRX4"/>
<gene>
    <name evidence="3" type="ORF">E2562_004219</name>
</gene>
<dbReference type="FunFam" id="3.40.50.2000:FF:000064">
    <property type="entry name" value="Glycosyltransferase"/>
    <property type="match status" value="1"/>
</dbReference>
<dbReference type="FunFam" id="3.40.50.2000:FF:000143">
    <property type="entry name" value="UDP-glycosyltransferase 89B1"/>
    <property type="match status" value="1"/>
</dbReference>
<dbReference type="EMBL" id="SPHZ02000011">
    <property type="protein sequence ID" value="KAF0890720.1"/>
    <property type="molecule type" value="Genomic_DNA"/>
</dbReference>
<dbReference type="PANTHER" id="PTHR48047:SF189">
    <property type="entry name" value="UDP-GLYCOSYLTRANSFERASE 89B1"/>
    <property type="match status" value="1"/>
</dbReference>
<protein>
    <recommendedName>
        <fullName evidence="5">Glycosyltransferase</fullName>
    </recommendedName>
</protein>
<sequence>MTTPTTSNAVMAPPTATPHVLLVPFPAQGHALPLFDLAALLAARGLRLTVVTTPANAAQLAPLLAAHPDSVRPLTLPFPSHPSLPAGVENTKNCPPVYVTVFIHALAALHQPILAWAKSQSVHPVVAVISDFFCGWTQPLAAEIGVPRIVFTPSGVLGTAVPHSLLRRLVKRPAGCDDDGFKVTFPAIPGEPSYEWREISMVYKTYIEGLVEEQIGESLKQNYLWNLESWGFVSNTFRALEGRYLDAPLEDLGFKCVWAVGPVAPGTDAAGERGGEAAVAAGNLSAWLDAFLEGSVVYVCFGSQAVLTPAMAAALADALEWSAVPFVWVVSAGSGEGVVPEGFEARAAAARRGMVVRGWAPQVVALRHAAVGWFMTHCGWNSVLEAVAAGVPMLAWPMSADQFVNARLLVEKAGVAVRACAGGVGVVPDAGELAGVLAGAVGEKGNGARARAKELAAEAAIAVRSGGSSYVDLERLVQEIQNL</sequence>